<dbReference type="PANTHER" id="PTHR43449:SF1">
    <property type="entry name" value="POLYMERASE BETA NUCLEOTIDYLTRANSFERASE DOMAIN-CONTAINING PROTEIN"/>
    <property type="match status" value="1"/>
</dbReference>
<sequence>MTDALKKATLFVKKLDTEGIPVHAAYLFGSYAKGTAGKDSDIDVCIVSPTFGNDYIKEMVALRKISLQIDSKIEPVPFGLHDINDPYSSIASEIHKGGIRLPV</sequence>
<organism evidence="2 3">
    <name type="scientific">Candidatus Gottesmanbacteria bacterium RIFCSPLOWO2_01_FULL_43_11b</name>
    <dbReference type="NCBI Taxonomy" id="1798392"/>
    <lineage>
        <taxon>Bacteria</taxon>
        <taxon>Candidatus Gottesmaniibacteriota</taxon>
    </lineage>
</organism>
<dbReference type="Gene3D" id="3.30.460.10">
    <property type="entry name" value="Beta Polymerase, domain 2"/>
    <property type="match status" value="1"/>
</dbReference>
<evidence type="ECO:0000313" key="2">
    <source>
        <dbReference type="EMBL" id="OGG23846.1"/>
    </source>
</evidence>
<evidence type="ECO:0000259" key="1">
    <source>
        <dbReference type="Pfam" id="PF01909"/>
    </source>
</evidence>
<feature type="domain" description="Polymerase nucleotidyl transferase" evidence="1">
    <location>
        <begin position="12"/>
        <end position="56"/>
    </location>
</feature>
<dbReference type="PANTHER" id="PTHR43449">
    <property type="entry name" value="NUCLEOTIDYLTRANSFERASE"/>
    <property type="match status" value="1"/>
</dbReference>
<dbReference type="AlphaFoldDB" id="A0A1F6AGX0"/>
<dbReference type="Proteomes" id="UP000178759">
    <property type="component" value="Unassembled WGS sequence"/>
</dbReference>
<accession>A0A1F6AGX0</accession>
<dbReference type="CDD" id="cd05403">
    <property type="entry name" value="NT_KNTase_like"/>
    <property type="match status" value="1"/>
</dbReference>
<name>A0A1F6AGX0_9BACT</name>
<dbReference type="GO" id="GO:0016779">
    <property type="term" value="F:nucleotidyltransferase activity"/>
    <property type="evidence" value="ECO:0007669"/>
    <property type="project" value="InterPro"/>
</dbReference>
<comment type="caution">
    <text evidence="2">The sequence shown here is derived from an EMBL/GenBank/DDBJ whole genome shotgun (WGS) entry which is preliminary data.</text>
</comment>
<reference evidence="2 3" key="1">
    <citation type="journal article" date="2016" name="Nat. Commun.">
        <title>Thousands of microbial genomes shed light on interconnected biogeochemical processes in an aquifer system.</title>
        <authorList>
            <person name="Anantharaman K."/>
            <person name="Brown C.T."/>
            <person name="Hug L.A."/>
            <person name="Sharon I."/>
            <person name="Castelle C.J."/>
            <person name="Probst A.J."/>
            <person name="Thomas B.C."/>
            <person name="Singh A."/>
            <person name="Wilkins M.J."/>
            <person name="Karaoz U."/>
            <person name="Brodie E.L."/>
            <person name="Williams K.H."/>
            <person name="Hubbard S.S."/>
            <person name="Banfield J.F."/>
        </authorList>
    </citation>
    <scope>NUCLEOTIDE SEQUENCE [LARGE SCALE GENOMIC DNA]</scope>
</reference>
<evidence type="ECO:0000313" key="3">
    <source>
        <dbReference type="Proteomes" id="UP000178759"/>
    </source>
</evidence>
<dbReference type="STRING" id="1798392.A3A79_01420"/>
<gene>
    <name evidence="2" type="ORF">A3A79_01420</name>
</gene>
<dbReference type="InterPro" id="IPR002934">
    <property type="entry name" value="Polymerase_NTP_transf_dom"/>
</dbReference>
<protein>
    <recommendedName>
        <fullName evidence="1">Polymerase nucleotidyl transferase domain-containing protein</fullName>
    </recommendedName>
</protein>
<proteinExistence type="predicted"/>
<dbReference type="EMBL" id="MFJV01000001">
    <property type="protein sequence ID" value="OGG23846.1"/>
    <property type="molecule type" value="Genomic_DNA"/>
</dbReference>
<dbReference type="InterPro" id="IPR043519">
    <property type="entry name" value="NT_sf"/>
</dbReference>
<dbReference type="SUPFAM" id="SSF81301">
    <property type="entry name" value="Nucleotidyltransferase"/>
    <property type="match status" value="1"/>
</dbReference>
<dbReference type="Pfam" id="PF01909">
    <property type="entry name" value="NTP_transf_2"/>
    <property type="match status" value="1"/>
</dbReference>